<evidence type="ECO:0000313" key="6">
    <source>
        <dbReference type="EMBL" id="AXE36208.1"/>
    </source>
</evidence>
<evidence type="ECO:0000256" key="3">
    <source>
        <dbReference type="ARBA" id="ARBA00022989"/>
    </source>
</evidence>
<name>A0A344ULR0_9NEIS</name>
<sequence length="312" mass="32785">MHPLPSLPLAVAQAALLLALAPLFTGVSRMIRARMHSRRGPGVLQDYRDIFKLFRRQDVAPGRAGLAFRLAPAVQLSAMLMLAMALPALTRHSPAGPLADLITFVYLFGLARFFFALSGVDSGSSFAGIGAGRELTLGILVEPTMMLSLLVVALIEGSTNLGAIASGMSGSYLQSPAAIGLALAAFAFAVFIEMGKLPFDLAEAEQELQEGPLTEYSGPSLALLKLGLALKKVVLAQFMLGVFLPLGAADSLAPAALLAAAAWLPLKLLAVFLIASVIENSMARGRFLLTARVTWVGFGLAALSFAFYLTGL</sequence>
<evidence type="ECO:0000256" key="5">
    <source>
        <dbReference type="SAM" id="Phobius"/>
    </source>
</evidence>
<dbReference type="InterPro" id="IPR001694">
    <property type="entry name" value="NADH_UbQ_OxRdtase_su1/FPO"/>
</dbReference>
<feature type="transmembrane region" description="Helical" evidence="5">
    <location>
        <begin position="66"/>
        <end position="89"/>
    </location>
</feature>
<dbReference type="KEGG" id="chrb:DK843_19045"/>
<gene>
    <name evidence="6" type="primary">hycD</name>
    <name evidence="6" type="ORF">DK843_19045</name>
</gene>
<reference evidence="6 7" key="1">
    <citation type="submission" date="2018-05" db="EMBL/GenBank/DDBJ databases">
        <title>Genome sequencing, assembly and analysis of the novel insecticidal bacterium, Chromobacterium phragmitis.</title>
        <authorList>
            <person name="Sparks M.E."/>
            <person name="Blackburn M.B."/>
            <person name="Gundersen-Rindal D.E."/>
        </authorList>
    </citation>
    <scope>NUCLEOTIDE SEQUENCE [LARGE SCALE GENOMIC DNA]</scope>
    <source>
        <strain evidence="6">IIBBL 274-1</strain>
    </source>
</reference>
<dbReference type="Proteomes" id="UP000252038">
    <property type="component" value="Chromosome"/>
</dbReference>
<evidence type="ECO:0000313" key="7">
    <source>
        <dbReference type="Proteomes" id="UP000252038"/>
    </source>
</evidence>
<feature type="transmembrane region" description="Helical" evidence="5">
    <location>
        <begin position="95"/>
        <end position="115"/>
    </location>
</feature>
<keyword evidence="3 5" id="KW-1133">Transmembrane helix</keyword>
<evidence type="ECO:0000256" key="1">
    <source>
        <dbReference type="ARBA" id="ARBA00004141"/>
    </source>
</evidence>
<dbReference type="RefSeq" id="WP_114074043.1">
    <property type="nucleotide sequence ID" value="NZ_CP029554.1"/>
</dbReference>
<accession>A0A344ULR0</accession>
<organism evidence="6 7">
    <name type="scientific">Chromobacterium phragmitis</name>
    <dbReference type="NCBI Taxonomy" id="2202141"/>
    <lineage>
        <taxon>Bacteria</taxon>
        <taxon>Pseudomonadati</taxon>
        <taxon>Pseudomonadota</taxon>
        <taxon>Betaproteobacteria</taxon>
        <taxon>Neisseriales</taxon>
        <taxon>Chromobacteriaceae</taxon>
        <taxon>Chromobacterium</taxon>
    </lineage>
</organism>
<dbReference type="InterPro" id="IPR018086">
    <property type="entry name" value="NADH_UbQ_OxRdtase_su1_CS"/>
</dbReference>
<keyword evidence="4 5" id="KW-0472">Membrane</keyword>
<dbReference type="InterPro" id="IPR052561">
    <property type="entry name" value="ComplexI_Subunit1"/>
</dbReference>
<comment type="subcellular location">
    <subcellularLocation>
        <location evidence="1">Membrane</location>
        <topology evidence="1">Multi-pass membrane protein</topology>
    </subcellularLocation>
</comment>
<feature type="transmembrane region" description="Helical" evidence="5">
    <location>
        <begin position="255"/>
        <end position="275"/>
    </location>
</feature>
<feature type="transmembrane region" description="Helical" evidence="5">
    <location>
        <begin position="6"/>
        <end position="28"/>
    </location>
</feature>
<feature type="transmembrane region" description="Helical" evidence="5">
    <location>
        <begin position="233"/>
        <end position="249"/>
    </location>
</feature>
<dbReference type="GO" id="GO:0005886">
    <property type="term" value="C:plasma membrane"/>
    <property type="evidence" value="ECO:0007669"/>
    <property type="project" value="TreeGrafter"/>
</dbReference>
<feature type="transmembrane region" description="Helical" evidence="5">
    <location>
        <begin position="287"/>
        <end position="309"/>
    </location>
</feature>
<evidence type="ECO:0000256" key="4">
    <source>
        <dbReference type="ARBA" id="ARBA00023136"/>
    </source>
</evidence>
<dbReference type="PROSITE" id="PS00667">
    <property type="entry name" value="COMPLEX1_ND1_1"/>
    <property type="match status" value="1"/>
</dbReference>
<protein>
    <submittedName>
        <fullName evidence="6">Hydrogenase 3 membrane subunit</fullName>
    </submittedName>
</protein>
<dbReference type="PANTHER" id="PTHR43359">
    <property type="entry name" value="FORMATE HYDROGENLYASE SUBUNIT 4"/>
    <property type="match status" value="1"/>
</dbReference>
<feature type="transmembrane region" description="Helical" evidence="5">
    <location>
        <begin position="135"/>
        <end position="155"/>
    </location>
</feature>
<feature type="transmembrane region" description="Helical" evidence="5">
    <location>
        <begin position="175"/>
        <end position="192"/>
    </location>
</feature>
<dbReference type="PANTHER" id="PTHR43359:SF1">
    <property type="entry name" value="FORMATE HYDROGENLYASE SUBUNIT 4-RELATED"/>
    <property type="match status" value="1"/>
</dbReference>
<keyword evidence="2 5" id="KW-0812">Transmembrane</keyword>
<dbReference type="EMBL" id="CP029554">
    <property type="protein sequence ID" value="AXE36208.1"/>
    <property type="molecule type" value="Genomic_DNA"/>
</dbReference>
<dbReference type="Pfam" id="PF00146">
    <property type="entry name" value="NADHdh"/>
    <property type="match status" value="1"/>
</dbReference>
<evidence type="ECO:0000256" key="2">
    <source>
        <dbReference type="ARBA" id="ARBA00022692"/>
    </source>
</evidence>
<dbReference type="PROSITE" id="PS00668">
    <property type="entry name" value="COMPLEX1_ND1_2"/>
    <property type="match status" value="1"/>
</dbReference>
<proteinExistence type="predicted"/>
<dbReference type="AlphaFoldDB" id="A0A344ULR0"/>